<proteinExistence type="predicted"/>
<dbReference type="AlphaFoldDB" id="K0RUD7"/>
<organism evidence="1 2">
    <name type="scientific">Thalassiosira oceanica</name>
    <name type="common">Marine diatom</name>
    <dbReference type="NCBI Taxonomy" id="159749"/>
    <lineage>
        <taxon>Eukaryota</taxon>
        <taxon>Sar</taxon>
        <taxon>Stramenopiles</taxon>
        <taxon>Ochrophyta</taxon>
        <taxon>Bacillariophyta</taxon>
        <taxon>Coscinodiscophyceae</taxon>
        <taxon>Thalassiosirophycidae</taxon>
        <taxon>Thalassiosirales</taxon>
        <taxon>Thalassiosiraceae</taxon>
        <taxon>Thalassiosira</taxon>
    </lineage>
</organism>
<name>K0RUD7_THAOC</name>
<evidence type="ECO:0000313" key="2">
    <source>
        <dbReference type="Proteomes" id="UP000266841"/>
    </source>
</evidence>
<evidence type="ECO:0000313" key="1">
    <source>
        <dbReference type="EMBL" id="EJK52496.1"/>
    </source>
</evidence>
<accession>K0RUD7</accession>
<reference evidence="1 2" key="1">
    <citation type="journal article" date="2012" name="Genome Biol.">
        <title>Genome and low-iron response of an oceanic diatom adapted to chronic iron limitation.</title>
        <authorList>
            <person name="Lommer M."/>
            <person name="Specht M."/>
            <person name="Roy A.S."/>
            <person name="Kraemer L."/>
            <person name="Andreson R."/>
            <person name="Gutowska M.A."/>
            <person name="Wolf J."/>
            <person name="Bergner S.V."/>
            <person name="Schilhabel M.B."/>
            <person name="Klostermeier U.C."/>
            <person name="Beiko R.G."/>
            <person name="Rosenstiel P."/>
            <person name="Hippler M."/>
            <person name="Laroche J."/>
        </authorList>
    </citation>
    <scope>NUCLEOTIDE SEQUENCE [LARGE SCALE GENOMIC DNA]</scope>
    <source>
        <strain evidence="1 2">CCMP1005</strain>
    </source>
</reference>
<feature type="non-terminal residue" evidence="1">
    <location>
        <position position="100"/>
    </location>
</feature>
<protein>
    <submittedName>
        <fullName evidence="1">Uncharacterized protein</fullName>
    </submittedName>
</protein>
<dbReference type="EMBL" id="AGNL01039697">
    <property type="protein sequence ID" value="EJK52496.1"/>
    <property type="molecule type" value="Genomic_DNA"/>
</dbReference>
<gene>
    <name evidence="1" type="ORF">THAOC_28217</name>
</gene>
<dbReference type="Proteomes" id="UP000266841">
    <property type="component" value="Unassembled WGS sequence"/>
</dbReference>
<comment type="caution">
    <text evidence="1">The sequence shown here is derived from an EMBL/GenBank/DDBJ whole genome shotgun (WGS) entry which is preliminary data.</text>
</comment>
<sequence>MFMVYFDSLWVWGEGGQLLSKESIHADAGHCVGIPCFRTLWPLSSEPLGAVASGRDRGPKSVGRRSGELHRKIDSRSLHLTVTMKESAYTGAGHSAEMPG</sequence>
<keyword evidence="2" id="KW-1185">Reference proteome</keyword>